<dbReference type="RefSeq" id="WP_074464799.1">
    <property type="nucleotide sequence ID" value="NZ_FBVD01000014.1"/>
</dbReference>
<keyword evidence="1" id="KW-0472">Membrane</keyword>
<organism evidence="4">
    <name type="scientific">Escherichia coli</name>
    <dbReference type="NCBI Taxonomy" id="562"/>
    <lineage>
        <taxon>Bacteria</taxon>
        <taxon>Pseudomonadati</taxon>
        <taxon>Pseudomonadota</taxon>
        <taxon>Gammaproteobacteria</taxon>
        <taxon>Enterobacterales</taxon>
        <taxon>Enterobacteriaceae</taxon>
        <taxon>Escherichia</taxon>
    </lineage>
</organism>
<feature type="transmembrane region" description="Helical" evidence="1">
    <location>
        <begin position="94"/>
        <end position="115"/>
    </location>
</feature>
<sequence length="440" mass="51776">MIYKQYKLVLAQFYGFIGLIMIAVLSTSVKVEIDAILIWFLSVIFTIAIIFFVYNRMWVWFDGMFIILSPFYFFVSFLLYYFFGVNVFNVENNIINTSFLYCVAVWCIVASISLIRPHGINIFLLNKQYNYDNNYNLFIPSCIAWLISLFFLYQSRNLSLNALGESTRLELINSVSQSGWYLKYVVIAYFWILLDLKVVKKNLTNYSFVIYSIPVLLYFYTLMLVGSRREIALSFIMAVLLSLYKAKFKIPLKVALFSILFVSTIILFGIYRSDYNVESSIRLLNALGEFIYPISTLQYYSSIHYQTQFFGISYLQFIVNFIPKELFMGLKPDTLAIQFAKEVYLPSQEFMMGYAFTPFTEAFINYNYYGVIIFPAILCGYSYIMERLIGNNYFLYLVFLSQSINFQRSEFSSMIFELGMFFMAYICLRLSMQIVFFKFK</sequence>
<evidence type="ECO:0000313" key="3">
    <source>
        <dbReference type="EMBL" id="AKM71212.1"/>
    </source>
</evidence>
<dbReference type="AlphaFoldDB" id="A0A0A8J6H1"/>
<evidence type="ECO:0000256" key="1">
    <source>
        <dbReference type="SAM" id="Phobius"/>
    </source>
</evidence>
<evidence type="ECO:0000313" key="4">
    <source>
        <dbReference type="EMBL" id="BAQ01598.1"/>
    </source>
</evidence>
<dbReference type="EMBL" id="KP835694">
    <property type="protein sequence ID" value="AKM71200.1"/>
    <property type="molecule type" value="Genomic_DNA"/>
</dbReference>
<dbReference type="EMBL" id="AB812053">
    <property type="protein sequence ID" value="BAQ01598.1"/>
    <property type="molecule type" value="Genomic_DNA"/>
</dbReference>
<feature type="transmembrane region" description="Helical" evidence="1">
    <location>
        <begin position="135"/>
        <end position="153"/>
    </location>
</feature>
<dbReference type="EMBL" id="KP835695">
    <property type="protein sequence ID" value="AKM71212.1"/>
    <property type="molecule type" value="Genomic_DNA"/>
</dbReference>
<feature type="transmembrane region" description="Helical" evidence="1">
    <location>
        <begin position="208"/>
        <end position="225"/>
    </location>
</feature>
<feature type="transmembrane region" description="Helical" evidence="1">
    <location>
        <begin position="9"/>
        <end position="29"/>
    </location>
</feature>
<gene>
    <name evidence="4" type="primary">wzy</name>
</gene>
<feature type="transmembrane region" description="Helical" evidence="1">
    <location>
        <begin position="35"/>
        <end position="54"/>
    </location>
</feature>
<feature type="transmembrane region" description="Helical" evidence="1">
    <location>
        <begin position="178"/>
        <end position="196"/>
    </location>
</feature>
<keyword evidence="1" id="KW-0812">Transmembrane</keyword>
<accession>A0A0A8J6H1</accession>
<reference evidence="4" key="1">
    <citation type="journal article" date="2014" name="DNA Res.">
        <title>A complete view of the genetic diversity of the Escherichia coli O-antigen biosynthesis gene cluster.</title>
        <authorList>
            <person name="Iguchi A."/>
            <person name="Iyoda S."/>
            <person name="Kikuchi T."/>
            <person name="Ogura Y."/>
            <person name="Katsura K."/>
            <person name="Ohnishi M."/>
            <person name="Hayashi T."/>
            <person name="Thomson N.R."/>
        </authorList>
    </citation>
    <scope>NUCLEOTIDE SEQUENCE</scope>
    <source>
        <strain evidence="4">Ew2129-54</strain>
    </source>
</reference>
<reference evidence="2" key="2">
    <citation type="journal article" date="2016" name="PLoS ONE">
        <title>Comparison of O-Antigen Gene Clusters of All O-Serogroups of Escherichia coli and Proposal for Adopting a New Nomenclature for O-Typing.</title>
        <authorList>
            <person name="DebRoy C."/>
            <person name="Fratamico P.M."/>
            <person name="Yan X."/>
            <person name="Baranzoni G."/>
            <person name="Liu Y."/>
            <person name="Needleman D.S."/>
            <person name="Tebbs R."/>
            <person name="O'Connell C.D."/>
            <person name="Allred A."/>
            <person name="Swimley M."/>
            <person name="Mwangi M."/>
            <person name="Kapur V."/>
            <person name="Raygoza Garay J.A."/>
            <person name="Roberts E.L."/>
            <person name="Katani R."/>
        </authorList>
    </citation>
    <scope>NUCLEOTIDE SEQUENCE</scope>
    <source>
        <strain evidence="3">2129-54</strain>
        <strain evidence="2">2745-53</strain>
    </source>
</reference>
<name>A0A0A8J6H1_ECOLX</name>
<proteinExistence type="predicted"/>
<feature type="transmembrane region" description="Helical" evidence="1">
    <location>
        <begin position="414"/>
        <end position="437"/>
    </location>
</feature>
<evidence type="ECO:0000313" key="2">
    <source>
        <dbReference type="EMBL" id="AKM71200.1"/>
    </source>
</evidence>
<feature type="transmembrane region" description="Helical" evidence="1">
    <location>
        <begin position="254"/>
        <end position="271"/>
    </location>
</feature>
<protein>
    <submittedName>
        <fullName evidence="4">O-antigen polymerase</fullName>
    </submittedName>
</protein>
<feature type="transmembrane region" description="Helical" evidence="1">
    <location>
        <begin position="61"/>
        <end position="82"/>
    </location>
</feature>
<feature type="transmembrane region" description="Helical" evidence="1">
    <location>
        <begin position="366"/>
        <end position="384"/>
    </location>
</feature>
<keyword evidence="1" id="KW-1133">Transmembrane helix</keyword>